<organism evidence="1 2">
    <name type="scientific">Leptospirillum ferrodiazotrophum</name>
    <dbReference type="NCBI Taxonomy" id="412449"/>
    <lineage>
        <taxon>Bacteria</taxon>
        <taxon>Pseudomonadati</taxon>
        <taxon>Nitrospirota</taxon>
        <taxon>Nitrospiria</taxon>
        <taxon>Nitrospirales</taxon>
        <taxon>Nitrospiraceae</taxon>
        <taxon>Leptospirillum</taxon>
    </lineage>
</organism>
<sequence>MSQAGPKKIEHIQVKVLNVLLDVRGSFDPRRMERAGRQLDAELRGRVAHQTGDLPDQNALSLVLLAAIEKIYAIDQAREEIARLEFEIDVWRKWGAEWASSPLFTKGEGKE</sequence>
<evidence type="ECO:0000313" key="2">
    <source>
        <dbReference type="Proteomes" id="UP000009374"/>
    </source>
</evidence>
<gene>
    <name evidence="1" type="ORF">UBAL3_60500029</name>
</gene>
<reference evidence="1 2" key="1">
    <citation type="journal article" date="2009" name="Appl. Environ. Microbiol.">
        <title>Community genomic and proteomic analyses of chemoautotrophic iron-oxidizing "Leptospirillum rubarum" (Group II) and "Leptospirillum ferrodiazotrophum" (Group III) bacteria in acid mine drainage biofilms.</title>
        <authorList>
            <person name="Goltsman D.S."/>
            <person name="Denef V.J."/>
            <person name="Singer S.W."/>
            <person name="VerBerkmoes N.C."/>
            <person name="Lefsrud M."/>
            <person name="Mueller R.S."/>
            <person name="Dick G.J."/>
            <person name="Sun C.L."/>
            <person name="Wheeler K.E."/>
            <person name="Zemla A."/>
            <person name="Baker B.J."/>
            <person name="Hauser L."/>
            <person name="Land M."/>
            <person name="Shah M.B."/>
            <person name="Thelen M.P."/>
            <person name="Hettich R.L."/>
            <person name="Banfield J.F."/>
        </authorList>
    </citation>
    <scope>NUCLEOTIDE SEQUENCE [LARGE SCALE GENOMIC DNA]</scope>
</reference>
<dbReference type="AlphaFoldDB" id="C6HUK0"/>
<accession>C6HUK0</accession>
<name>C6HUK0_9BACT</name>
<proteinExistence type="predicted"/>
<evidence type="ECO:0008006" key="3">
    <source>
        <dbReference type="Google" id="ProtNLM"/>
    </source>
</evidence>
<dbReference type="Proteomes" id="UP000009374">
    <property type="component" value="Unassembled WGS sequence"/>
</dbReference>
<keyword evidence="2" id="KW-1185">Reference proteome</keyword>
<dbReference type="EMBL" id="GG693856">
    <property type="protein sequence ID" value="EES53733.1"/>
    <property type="molecule type" value="Genomic_DNA"/>
</dbReference>
<protein>
    <recommendedName>
        <fullName evidence="3">Cell division protein ZapA</fullName>
    </recommendedName>
</protein>
<evidence type="ECO:0000313" key="1">
    <source>
        <dbReference type="EMBL" id="EES53733.1"/>
    </source>
</evidence>